<protein>
    <submittedName>
        <fullName evidence="2">Uncharacterized protein</fullName>
    </submittedName>
</protein>
<dbReference type="Proteomes" id="UP001107558">
    <property type="component" value="Chromosome 3"/>
</dbReference>
<keyword evidence="3" id="KW-1185">Reference proteome</keyword>
<dbReference type="CDD" id="cd14733">
    <property type="entry name" value="BACK"/>
    <property type="match status" value="1"/>
</dbReference>
<accession>A0A9J6BUY1</accession>
<gene>
    <name evidence="2" type="ORF">PVAND_003400</name>
</gene>
<evidence type="ECO:0000256" key="1">
    <source>
        <dbReference type="SAM" id="MobiDB-lite"/>
    </source>
</evidence>
<comment type="caution">
    <text evidence="2">The sequence shown here is derived from an EMBL/GenBank/DDBJ whole genome shotgun (WGS) entry which is preliminary data.</text>
</comment>
<dbReference type="AlphaFoldDB" id="A0A9J6BUY1"/>
<sequence length="265" mass="31197">MAIALYRAFHRRLRCNIFDILVAFEEERDLDSSGELSVSITTYKGQNGEKFIVTEIVLEDLCGPFIDVEEYFFHSHGSTLPSRIPVKSPEIRAFIEKPDKSKENILILGSMQIETQYNTSILFQYQINDIPKYLMHDDKIVLIFEFDIYIYHVVPEINLQDICYANLSINLSKYNVFEYLEYAQVYYMQNLIEQCINLIVLNYDELILTEEYKKLKDHLIVKIEEQKFRVSIHNPELHEIIKDVDDEDEDETDGNDDEIALNDQD</sequence>
<reference evidence="2" key="1">
    <citation type="submission" date="2021-03" db="EMBL/GenBank/DDBJ databases">
        <title>Chromosome level genome of the anhydrobiotic midge Polypedilum vanderplanki.</title>
        <authorList>
            <person name="Yoshida Y."/>
            <person name="Kikawada T."/>
            <person name="Gusev O."/>
        </authorList>
    </citation>
    <scope>NUCLEOTIDE SEQUENCE</scope>
    <source>
        <strain evidence="2">NIAS01</strain>
        <tissue evidence="2">Whole body or cell culture</tissue>
    </source>
</reference>
<dbReference type="EMBL" id="JADBJN010000003">
    <property type="protein sequence ID" value="KAG5673341.1"/>
    <property type="molecule type" value="Genomic_DNA"/>
</dbReference>
<evidence type="ECO:0000313" key="3">
    <source>
        <dbReference type="Proteomes" id="UP001107558"/>
    </source>
</evidence>
<dbReference type="Gene3D" id="1.25.40.420">
    <property type="match status" value="1"/>
</dbReference>
<evidence type="ECO:0000313" key="2">
    <source>
        <dbReference type="EMBL" id="KAG5673341.1"/>
    </source>
</evidence>
<feature type="region of interest" description="Disordered" evidence="1">
    <location>
        <begin position="244"/>
        <end position="265"/>
    </location>
</feature>
<name>A0A9J6BUY1_POLVA</name>
<proteinExistence type="predicted"/>
<organism evidence="2 3">
    <name type="scientific">Polypedilum vanderplanki</name>
    <name type="common">Sleeping chironomid midge</name>
    <dbReference type="NCBI Taxonomy" id="319348"/>
    <lineage>
        <taxon>Eukaryota</taxon>
        <taxon>Metazoa</taxon>
        <taxon>Ecdysozoa</taxon>
        <taxon>Arthropoda</taxon>
        <taxon>Hexapoda</taxon>
        <taxon>Insecta</taxon>
        <taxon>Pterygota</taxon>
        <taxon>Neoptera</taxon>
        <taxon>Endopterygota</taxon>
        <taxon>Diptera</taxon>
        <taxon>Nematocera</taxon>
        <taxon>Chironomoidea</taxon>
        <taxon>Chironomidae</taxon>
        <taxon>Chironominae</taxon>
        <taxon>Polypedilum</taxon>
        <taxon>Polypedilum</taxon>
    </lineage>
</organism>